<evidence type="ECO:0000256" key="1">
    <source>
        <dbReference type="SAM" id="MobiDB-lite"/>
    </source>
</evidence>
<evidence type="ECO:0000313" key="2">
    <source>
        <dbReference type="EMBL" id="CAE6393701.1"/>
    </source>
</evidence>
<organism evidence="2 3">
    <name type="scientific">Rhizoctonia solani</name>
    <dbReference type="NCBI Taxonomy" id="456999"/>
    <lineage>
        <taxon>Eukaryota</taxon>
        <taxon>Fungi</taxon>
        <taxon>Dikarya</taxon>
        <taxon>Basidiomycota</taxon>
        <taxon>Agaricomycotina</taxon>
        <taxon>Agaricomycetes</taxon>
        <taxon>Cantharellales</taxon>
        <taxon>Ceratobasidiaceae</taxon>
        <taxon>Rhizoctonia</taxon>
    </lineage>
</organism>
<dbReference type="AlphaFoldDB" id="A0A8H3A1T5"/>
<gene>
    <name evidence="2" type="ORF">RDB_LOCUS47390</name>
</gene>
<comment type="caution">
    <text evidence="2">The sequence shown here is derived from an EMBL/GenBank/DDBJ whole genome shotgun (WGS) entry which is preliminary data.</text>
</comment>
<name>A0A8H3A1T5_9AGAM</name>
<sequence length="238" mass="26640">MIPSVNSRGLMAYHALWISDSVKLGRTLPMEQYQIDEPLRPGLDIVLQSPKRRSRPLGLDRSEFSSPYTHGGSSDREMSMDFSYAGDMSINKDIDLDGVLESPSRLSDFRTDQNSSSVLSWDATPSSTFGFDEEEEEKSCVEVLIDTEDLCESKDLPDWFEMASASHQVPTTHNPVPTRPLELDASLTMAQLSSLYPHLLENATSFLPNKEYKGKIFTATRRRRSTGASQDTVSQHPC</sequence>
<proteinExistence type="predicted"/>
<feature type="compositionally biased region" description="Polar residues" evidence="1">
    <location>
        <begin position="226"/>
        <end position="238"/>
    </location>
</feature>
<evidence type="ECO:0000313" key="3">
    <source>
        <dbReference type="Proteomes" id="UP000663846"/>
    </source>
</evidence>
<dbReference type="Proteomes" id="UP000663846">
    <property type="component" value="Unassembled WGS sequence"/>
</dbReference>
<protein>
    <submittedName>
        <fullName evidence="2">Uncharacterized protein</fullName>
    </submittedName>
</protein>
<dbReference type="EMBL" id="CAJMWS010000297">
    <property type="protein sequence ID" value="CAE6393701.1"/>
    <property type="molecule type" value="Genomic_DNA"/>
</dbReference>
<accession>A0A8H3A1T5</accession>
<feature type="region of interest" description="Disordered" evidence="1">
    <location>
        <begin position="218"/>
        <end position="238"/>
    </location>
</feature>
<feature type="region of interest" description="Disordered" evidence="1">
    <location>
        <begin position="54"/>
        <end position="77"/>
    </location>
</feature>
<reference evidence="2" key="1">
    <citation type="submission" date="2021-01" db="EMBL/GenBank/DDBJ databases">
        <authorList>
            <person name="Kaushik A."/>
        </authorList>
    </citation>
    <scope>NUCLEOTIDE SEQUENCE</scope>
    <source>
        <strain evidence="2">AG1-1C</strain>
    </source>
</reference>